<evidence type="ECO:0000313" key="2">
    <source>
        <dbReference type="EMBL" id="CAL8129665.1"/>
    </source>
</evidence>
<accession>A0ABP1RKU6</accession>
<comment type="caution">
    <text evidence="2">The sequence shown here is derived from an EMBL/GenBank/DDBJ whole genome shotgun (WGS) entry which is preliminary data.</text>
</comment>
<evidence type="ECO:0000313" key="3">
    <source>
        <dbReference type="Proteomes" id="UP001642540"/>
    </source>
</evidence>
<feature type="compositionally biased region" description="Basic and acidic residues" evidence="1">
    <location>
        <begin position="531"/>
        <end position="543"/>
    </location>
</feature>
<reference evidence="2 3" key="1">
    <citation type="submission" date="2024-08" db="EMBL/GenBank/DDBJ databases">
        <authorList>
            <person name="Cucini C."/>
            <person name="Frati F."/>
        </authorList>
    </citation>
    <scope>NUCLEOTIDE SEQUENCE [LARGE SCALE GENOMIC DNA]</scope>
</reference>
<feature type="compositionally biased region" description="Polar residues" evidence="1">
    <location>
        <begin position="546"/>
        <end position="555"/>
    </location>
</feature>
<organism evidence="2 3">
    <name type="scientific">Orchesella dallaii</name>
    <dbReference type="NCBI Taxonomy" id="48710"/>
    <lineage>
        <taxon>Eukaryota</taxon>
        <taxon>Metazoa</taxon>
        <taxon>Ecdysozoa</taxon>
        <taxon>Arthropoda</taxon>
        <taxon>Hexapoda</taxon>
        <taxon>Collembola</taxon>
        <taxon>Entomobryomorpha</taxon>
        <taxon>Entomobryoidea</taxon>
        <taxon>Orchesellidae</taxon>
        <taxon>Orchesellinae</taxon>
        <taxon>Orchesella</taxon>
    </lineage>
</organism>
<feature type="compositionally biased region" description="Polar residues" evidence="1">
    <location>
        <begin position="583"/>
        <end position="592"/>
    </location>
</feature>
<feature type="region of interest" description="Disordered" evidence="1">
    <location>
        <begin position="501"/>
        <end position="555"/>
    </location>
</feature>
<proteinExistence type="predicted"/>
<sequence>MSSSVNFQGLYEEFLKLTYSPRKSNYKNSQSKSLQYTRALTQGLQRLVTDIEHEGGIGSSDFKMCDRNETSTASNIAVSTSDSGIHIPTDTDNSSRNNNNNRNQATYYQNLTPQPAMSSSGAGIQVGLQQHLTTLQNHSMIMNAHQQHQVAIHHQLNPYGNQHLQHQLMEGHHHQQAHQINLHQQQNNGLQFSPQFPQTSSHIAHPKVHNNQQTLVPFGMNFNSNIVGNGPQYINNQVGTFPHQLTNQQPAHAHQMQQPQHTSCFMQDPRMYMQHQPLATLNAPKSTSTVSRMSSQTSSVPTSGSVGNTHTVMSPGMGAIPAIQHPSLPDFTTMPGGLEHVWKGVPLECQWIMTLQDIPNSARCRGYFTVGELLHLKRSLMIRLANSRIPVPMTINPAPLKNIRLTKKGKQESKRGPKKRNNQSNNNLAVSILKPPEEEGYGNGQGYENKQQQQRQPSRHPETNEEVNVDANMEQDLEDPESTFAGALKDAMNALTSEVSNASADGDETGTGVQNDNGDEQKTQKQIENSESDHVMDNGENAERNGLSQIPQGQPETVTTGEELAMMHTLQPISGILPKKETQQAPTDNSTDLTKETLAAAPGDENNEMTEEEKERQKQVQLALTPILSSTMTTAPLFTETNTVNINISDNPGLCYTPLEIRPQGAPPPFRTSNPVLKFLQIGGYTIRSFSSANPNRIRVLFNNNRITYECQLPIIRTVNPNPGTQPMRRILTFDIGFEQISGIKFGTDTLFMRVEGAPFLSLSYVAALEEPQLQTLSPFDQTFLEHIESGQLKLSPFHQLYFLNERLVQQLQLQFREHPRLHHLFLEYPNSQEGFGQKRLKLS</sequence>
<dbReference type="EMBL" id="CAXLJM020000078">
    <property type="protein sequence ID" value="CAL8129665.1"/>
    <property type="molecule type" value="Genomic_DNA"/>
</dbReference>
<gene>
    <name evidence="2" type="ORF">ODALV1_LOCUS23374</name>
</gene>
<name>A0ABP1RKU6_9HEXA</name>
<feature type="region of interest" description="Disordered" evidence="1">
    <location>
        <begin position="575"/>
        <end position="594"/>
    </location>
</feature>
<protein>
    <submittedName>
        <fullName evidence="2">Uncharacterized protein</fullName>
    </submittedName>
</protein>
<feature type="region of interest" description="Disordered" evidence="1">
    <location>
        <begin position="392"/>
        <end position="466"/>
    </location>
</feature>
<evidence type="ECO:0000256" key="1">
    <source>
        <dbReference type="SAM" id="MobiDB-lite"/>
    </source>
</evidence>
<keyword evidence="3" id="KW-1185">Reference proteome</keyword>
<feature type="region of interest" description="Disordered" evidence="1">
    <location>
        <begin position="74"/>
        <end position="103"/>
    </location>
</feature>
<feature type="compositionally biased region" description="Low complexity" evidence="1">
    <location>
        <begin position="94"/>
        <end position="103"/>
    </location>
</feature>
<dbReference type="Proteomes" id="UP001642540">
    <property type="component" value="Unassembled WGS sequence"/>
</dbReference>
<feature type="compositionally biased region" description="Polar residues" evidence="1">
    <location>
        <begin position="74"/>
        <end position="83"/>
    </location>
</feature>